<gene>
    <name evidence="1" type="ORF">BIW11_07607</name>
</gene>
<accession>A0A1V9XTL9</accession>
<evidence type="ECO:0000313" key="2">
    <source>
        <dbReference type="Proteomes" id="UP000192247"/>
    </source>
</evidence>
<proteinExistence type="predicted"/>
<dbReference type="Gene3D" id="2.80.10.50">
    <property type="match status" value="1"/>
</dbReference>
<dbReference type="SUPFAM" id="SSF50353">
    <property type="entry name" value="Cytokine"/>
    <property type="match status" value="1"/>
</dbReference>
<reference evidence="1 2" key="1">
    <citation type="journal article" date="2017" name="Gigascience">
        <title>Draft genome of the honey bee ectoparasitic mite, Tropilaelaps mercedesae, is shaped by the parasitic life history.</title>
        <authorList>
            <person name="Dong X."/>
            <person name="Armstrong S.D."/>
            <person name="Xia D."/>
            <person name="Makepeace B.L."/>
            <person name="Darby A.C."/>
            <person name="Kadowaki T."/>
        </authorList>
    </citation>
    <scope>NUCLEOTIDE SEQUENCE [LARGE SCALE GENOMIC DNA]</scope>
    <source>
        <strain evidence="1">Wuxi-XJTLU</strain>
    </source>
</reference>
<keyword evidence="2" id="KW-1185">Reference proteome</keyword>
<dbReference type="Proteomes" id="UP000192247">
    <property type="component" value="Unassembled WGS sequence"/>
</dbReference>
<organism evidence="1 2">
    <name type="scientific">Tropilaelaps mercedesae</name>
    <dbReference type="NCBI Taxonomy" id="418985"/>
    <lineage>
        <taxon>Eukaryota</taxon>
        <taxon>Metazoa</taxon>
        <taxon>Ecdysozoa</taxon>
        <taxon>Arthropoda</taxon>
        <taxon>Chelicerata</taxon>
        <taxon>Arachnida</taxon>
        <taxon>Acari</taxon>
        <taxon>Parasitiformes</taxon>
        <taxon>Mesostigmata</taxon>
        <taxon>Gamasina</taxon>
        <taxon>Dermanyssoidea</taxon>
        <taxon>Laelapidae</taxon>
        <taxon>Tropilaelaps</taxon>
    </lineage>
</organism>
<evidence type="ECO:0000313" key="1">
    <source>
        <dbReference type="EMBL" id="OQR76708.1"/>
    </source>
</evidence>
<name>A0A1V9XTL9_9ACAR</name>
<dbReference type="InterPro" id="IPR008996">
    <property type="entry name" value="IL1/FGF"/>
</dbReference>
<dbReference type="OrthoDB" id="10595513at2759"/>
<dbReference type="EMBL" id="MNPL01004485">
    <property type="protein sequence ID" value="OQR76708.1"/>
    <property type="molecule type" value="Genomic_DNA"/>
</dbReference>
<dbReference type="AlphaFoldDB" id="A0A1V9XTL9"/>
<comment type="caution">
    <text evidence="1">The sequence shown here is derived from an EMBL/GenBank/DDBJ whole genome shotgun (WGS) entry which is preliminary data.</text>
</comment>
<dbReference type="InParanoid" id="A0A1V9XTL9"/>
<protein>
    <submittedName>
        <fullName evidence="1">Uncharacterized protein</fullName>
    </submittedName>
</protein>
<feature type="non-terminal residue" evidence="1">
    <location>
        <position position="1"/>
    </location>
</feature>
<sequence>KLGPKVPPLCQFLEEASADHRVRYRSRKQPSWRLAFDFNGKPRSYCPRGDKACRTSRHAVRNHRQCTKFAFANRSLVKTPLTNRQILEVLHKAHPGQGIKVDYPGYS</sequence>